<evidence type="ECO:0000313" key="9">
    <source>
        <dbReference type="RefSeq" id="XP_008067085.1"/>
    </source>
</evidence>
<dbReference type="InterPro" id="IPR001841">
    <property type="entry name" value="Znf_RING"/>
</dbReference>
<dbReference type="OrthoDB" id="654191at2759"/>
<dbReference type="PROSITE" id="PS00518">
    <property type="entry name" value="ZF_RING_1"/>
    <property type="match status" value="1"/>
</dbReference>
<accession>A0A1U7UAG9</accession>
<dbReference type="SUPFAM" id="SSF49899">
    <property type="entry name" value="Concanavalin A-like lectins/glucanases"/>
    <property type="match status" value="1"/>
</dbReference>
<name>A0A1U7UAG9_CARSF</name>
<dbReference type="Gene3D" id="3.30.160.60">
    <property type="entry name" value="Classic Zinc Finger"/>
    <property type="match status" value="1"/>
</dbReference>
<evidence type="ECO:0000256" key="1">
    <source>
        <dbReference type="ARBA" id="ARBA00022723"/>
    </source>
</evidence>
<dbReference type="Pfam" id="PF00622">
    <property type="entry name" value="SPRY"/>
    <property type="match status" value="1"/>
</dbReference>
<dbReference type="KEGG" id="csyr:103271419"/>
<dbReference type="Proteomes" id="UP000189704">
    <property type="component" value="Unplaced"/>
</dbReference>
<dbReference type="Pfam" id="PF15227">
    <property type="entry name" value="zf-C3HC4_4"/>
    <property type="match status" value="1"/>
</dbReference>
<sequence>MDFAWTMQCYPSELTCSICTDYFTDPVTISCGHRFCSPCLCLLWEDAQAPACCPACKVLSQKMDFKSTIFVKKEESVIFPLPASEIQICRRHQNIKNLYCETDKNLLCFLGSQSPEHATHRHYPINQVAGYYRENLLMQMKSIWKKKQKNQRNLIRETNIIRVWEGFINLRMVMIKAEYPKVYQYLQEEKQKHLESLANEGKMLFQQLKRSEIRMAQVGNLLRGMYKELKEMCQNADVHLLQDFGDIMKRSELVQLYLPQPVNPQLSAWAITGLSERLSFFRVYITLDGKIRSHHKLLFEDLRHLQCSPGYPDMPYSQASAEYVPSWGAQTFTMGKHYWEVDVGNSFNWVIGLCKESWTNRNDMRLGSEGIFLLLCVRVDDHFSLFSTSPLLPHYIPRPQGWIGVFLDYECGLVSFVDVARSSLICSFLSCLFNVPLRPFICYGSKGSETGQKPDQGLGNTNN</sequence>
<dbReference type="InterPro" id="IPR013320">
    <property type="entry name" value="ConA-like_dom_sf"/>
</dbReference>
<dbReference type="InterPro" id="IPR013083">
    <property type="entry name" value="Znf_RING/FYVE/PHD"/>
</dbReference>
<protein>
    <submittedName>
        <fullName evidence="9">Tripartite motif-containing protein 77</fullName>
    </submittedName>
</protein>
<evidence type="ECO:0000256" key="2">
    <source>
        <dbReference type="ARBA" id="ARBA00022771"/>
    </source>
</evidence>
<organism evidence="8 9">
    <name type="scientific">Carlito syrichta</name>
    <name type="common">Philippine tarsier</name>
    <name type="synonym">Tarsius syrichta</name>
    <dbReference type="NCBI Taxonomy" id="1868482"/>
    <lineage>
        <taxon>Eukaryota</taxon>
        <taxon>Metazoa</taxon>
        <taxon>Chordata</taxon>
        <taxon>Craniata</taxon>
        <taxon>Vertebrata</taxon>
        <taxon>Euteleostomi</taxon>
        <taxon>Mammalia</taxon>
        <taxon>Eutheria</taxon>
        <taxon>Euarchontoglires</taxon>
        <taxon>Primates</taxon>
        <taxon>Haplorrhini</taxon>
        <taxon>Tarsiiformes</taxon>
        <taxon>Tarsiidae</taxon>
        <taxon>Carlito</taxon>
    </lineage>
</organism>
<dbReference type="InterPro" id="IPR003879">
    <property type="entry name" value="Butyrophylin_SPRY"/>
</dbReference>
<evidence type="ECO:0000313" key="8">
    <source>
        <dbReference type="Proteomes" id="UP000189704"/>
    </source>
</evidence>
<dbReference type="InterPro" id="IPR043136">
    <property type="entry name" value="B30.2/SPRY_sf"/>
</dbReference>
<dbReference type="SMART" id="SM00449">
    <property type="entry name" value="SPRY"/>
    <property type="match status" value="1"/>
</dbReference>
<evidence type="ECO:0000259" key="6">
    <source>
        <dbReference type="PROSITE" id="PS50119"/>
    </source>
</evidence>
<dbReference type="Gene3D" id="2.60.120.920">
    <property type="match status" value="1"/>
</dbReference>
<dbReference type="InterPro" id="IPR050143">
    <property type="entry name" value="TRIM/RBCC"/>
</dbReference>
<evidence type="ECO:0000259" key="5">
    <source>
        <dbReference type="PROSITE" id="PS50089"/>
    </source>
</evidence>
<feature type="domain" description="B box-type" evidence="6">
    <location>
        <begin position="84"/>
        <end position="125"/>
    </location>
</feature>
<dbReference type="Gene3D" id="3.30.40.10">
    <property type="entry name" value="Zinc/RING finger domain, C3HC4 (zinc finger)"/>
    <property type="match status" value="1"/>
</dbReference>
<dbReference type="GeneID" id="103271419"/>
<feature type="domain" description="RING-type" evidence="5">
    <location>
        <begin position="16"/>
        <end position="57"/>
    </location>
</feature>
<dbReference type="InterPro" id="IPR017907">
    <property type="entry name" value="Znf_RING_CS"/>
</dbReference>
<dbReference type="PROSITE" id="PS50188">
    <property type="entry name" value="B302_SPRY"/>
    <property type="match status" value="1"/>
</dbReference>
<dbReference type="SUPFAM" id="SSF57850">
    <property type="entry name" value="RING/U-box"/>
    <property type="match status" value="1"/>
</dbReference>
<evidence type="ECO:0000256" key="4">
    <source>
        <dbReference type="PROSITE-ProRule" id="PRU00024"/>
    </source>
</evidence>
<dbReference type="InterPro" id="IPR003877">
    <property type="entry name" value="SPRY_dom"/>
</dbReference>
<proteinExistence type="predicted"/>
<dbReference type="PROSITE" id="PS50089">
    <property type="entry name" value="ZF_RING_2"/>
    <property type="match status" value="1"/>
</dbReference>
<evidence type="ECO:0000259" key="7">
    <source>
        <dbReference type="PROSITE" id="PS50188"/>
    </source>
</evidence>
<dbReference type="InterPro" id="IPR001870">
    <property type="entry name" value="B30.2/SPRY"/>
</dbReference>
<dbReference type="SUPFAM" id="SSF57845">
    <property type="entry name" value="B-box zinc-binding domain"/>
    <property type="match status" value="1"/>
</dbReference>
<reference evidence="9" key="1">
    <citation type="submission" date="2025-08" db="UniProtKB">
        <authorList>
            <consortium name="RefSeq"/>
        </authorList>
    </citation>
    <scope>IDENTIFICATION</scope>
</reference>
<keyword evidence="3" id="KW-0862">Zinc</keyword>
<evidence type="ECO:0000256" key="3">
    <source>
        <dbReference type="ARBA" id="ARBA00022833"/>
    </source>
</evidence>
<dbReference type="RefSeq" id="XP_008067085.1">
    <property type="nucleotide sequence ID" value="XM_008068894.1"/>
</dbReference>
<dbReference type="PROSITE" id="PS50119">
    <property type="entry name" value="ZF_BBOX"/>
    <property type="match status" value="1"/>
</dbReference>
<dbReference type="GO" id="GO:0008270">
    <property type="term" value="F:zinc ion binding"/>
    <property type="evidence" value="ECO:0007669"/>
    <property type="project" value="UniProtKB-KW"/>
</dbReference>
<gene>
    <name evidence="9" type="primary">LOC103271419</name>
</gene>
<dbReference type="PANTHER" id="PTHR24103">
    <property type="entry name" value="E3 UBIQUITIN-PROTEIN LIGASE TRIM"/>
    <property type="match status" value="1"/>
</dbReference>
<dbReference type="SMART" id="SM00184">
    <property type="entry name" value="RING"/>
    <property type="match status" value="1"/>
</dbReference>
<keyword evidence="8" id="KW-1185">Reference proteome</keyword>
<feature type="domain" description="B30.2/SPRY" evidence="7">
    <location>
        <begin position="265"/>
        <end position="459"/>
    </location>
</feature>
<keyword evidence="2 4" id="KW-0863">Zinc-finger</keyword>
<dbReference type="AlphaFoldDB" id="A0A1U7UAG9"/>
<dbReference type="CDD" id="cd19783">
    <property type="entry name" value="Bbox2_TRIM43-like"/>
    <property type="match status" value="1"/>
</dbReference>
<dbReference type="InterPro" id="IPR000315">
    <property type="entry name" value="Znf_B-box"/>
</dbReference>
<keyword evidence="1" id="KW-0479">Metal-binding</keyword>
<dbReference type="PRINTS" id="PR01407">
    <property type="entry name" value="BUTYPHLNCDUF"/>
</dbReference>